<dbReference type="PANTHER" id="PTHR36688">
    <property type="entry name" value="ENDO/EXONUCLEASE/PHOSPHATASE DOMAIN-CONTAINING PROTEIN"/>
    <property type="match status" value="1"/>
</dbReference>
<evidence type="ECO:0000313" key="3">
    <source>
        <dbReference type="EMBL" id="CAF1207150.1"/>
    </source>
</evidence>
<accession>A0A814WWI9</accession>
<dbReference type="SUPFAM" id="SSF56672">
    <property type="entry name" value="DNA/RNA polymerases"/>
    <property type="match status" value="1"/>
</dbReference>
<dbReference type="PANTHER" id="PTHR36688:SF2">
    <property type="entry name" value="ENDONUCLEASE_EXONUCLEASE_PHOSPHATASE DOMAIN-CONTAINING PROTEIN"/>
    <property type="match status" value="1"/>
</dbReference>
<dbReference type="Proteomes" id="UP000663852">
    <property type="component" value="Unassembled WGS sequence"/>
</dbReference>
<dbReference type="SUPFAM" id="SSF56219">
    <property type="entry name" value="DNase I-like"/>
    <property type="match status" value="1"/>
</dbReference>
<dbReference type="InterPro" id="IPR036691">
    <property type="entry name" value="Endo/exonu/phosph_ase_sf"/>
</dbReference>
<dbReference type="InterPro" id="IPR000477">
    <property type="entry name" value="RT_dom"/>
</dbReference>
<sequence length="878" mass="101425">MKGSNDFGGVLIAIHKSINAQRVKSFDDIENLIVLEIGEGSSRFQLVTCYSPPLEEIPFDIFDQILARNKRTILTGDLNAKHRAWSKSVENPKGLKLFKWLTRDKSHCALNVINKFVPTSTRSIATIDLVIAPTFLANNTFSVLPSIGSDHHPVIWHSSIEASTKHILHPIKRTRWKLLEIFLTFTGSFWQSLASTMSHSADYFTLYERFLSLAASRVTFVSHQQAFKPSLPPELVKAIEHKRSILKLYRRTGHPFFVNALRSMTKIVQKQLFEHKRNSWMEYCNSFNEGNVKSFWKKTKHHFKNKSESIEGFINSNNSTITTLPADMCKIAKDFYSEQFTNHTSSHTNIEVQAEKVEKEIEEALRNSPPAHIEIAFDQLRHAIKTLKNKSSCGLDGVSNKILKLLPPNHLTTVHSCMNNFARTLKTPDNWHIARMILLSKAKSKTIKIDETRPISLLSCFSKIFEKCFMIQFRQWIHDQGILPAEQSGFRPGHNMAVRLVSIVDQIGQCLSKNTAAAALFVDFRSAFNQTWFGGLWLKLNNLHCPLHFIAWLRHYMKDRKAYIDIKNSTSDLFILEKGVPQGSCIGPLLFIVYHFDILESLKTIHYKHLFADDLAIVIAPSPYLASASMILDLTEQIKQVLKHLIDYANKWKQPINFSKTFWTLFHRQVAPKTPSIEFEGQTIHHTKNFKYLGTILDAKLSFSEHIDYIKAKLQSNLNIFKKLAYSRMLNEKSKSRLFNAFIRPHFQSLLNVYPILSPSKQKSLEGFNRKIYRTMHLWFDARNIEIEHLPTYQSISNLVNKHWDKLSATILRTNPDIIEDFLQHKLSILYMREYLTNPTLSDKRKKIFRKGRIGKNIRKLITENKLSLFDHVLCYKS</sequence>
<dbReference type="CDD" id="cd01650">
    <property type="entry name" value="RT_nLTR_like"/>
    <property type="match status" value="1"/>
</dbReference>
<comment type="caution">
    <text evidence="3">The sequence shown here is derived from an EMBL/GenBank/DDBJ whole genome shotgun (WGS) entry which is preliminary data.</text>
</comment>
<dbReference type="Pfam" id="PF00078">
    <property type="entry name" value="RVT_1"/>
    <property type="match status" value="1"/>
</dbReference>
<evidence type="ECO:0000313" key="5">
    <source>
        <dbReference type="Proteomes" id="UP000663852"/>
    </source>
</evidence>
<gene>
    <name evidence="3" type="ORF">EDS130_LOCUS25687</name>
    <name evidence="2" type="ORF">XAT740_LOCUS7754</name>
</gene>
<dbReference type="PROSITE" id="PS50878">
    <property type="entry name" value="RT_POL"/>
    <property type="match status" value="1"/>
</dbReference>
<feature type="domain" description="Reverse transcriptase" evidence="1">
    <location>
        <begin position="420"/>
        <end position="697"/>
    </location>
</feature>
<proteinExistence type="predicted"/>
<organism evidence="3 5">
    <name type="scientific">Adineta ricciae</name>
    <name type="common">Rotifer</name>
    <dbReference type="NCBI Taxonomy" id="249248"/>
    <lineage>
        <taxon>Eukaryota</taxon>
        <taxon>Metazoa</taxon>
        <taxon>Spiralia</taxon>
        <taxon>Gnathifera</taxon>
        <taxon>Rotifera</taxon>
        <taxon>Eurotatoria</taxon>
        <taxon>Bdelloidea</taxon>
        <taxon>Adinetida</taxon>
        <taxon>Adinetidae</taxon>
        <taxon>Adineta</taxon>
    </lineage>
</organism>
<reference evidence="3" key="1">
    <citation type="submission" date="2021-02" db="EMBL/GenBank/DDBJ databases">
        <authorList>
            <person name="Nowell W R."/>
        </authorList>
    </citation>
    <scope>NUCLEOTIDE SEQUENCE</scope>
</reference>
<dbReference type="EMBL" id="CAJNOR010000376">
    <property type="protein sequence ID" value="CAF0895753.1"/>
    <property type="molecule type" value="Genomic_DNA"/>
</dbReference>
<dbReference type="Pfam" id="PF14529">
    <property type="entry name" value="Exo_endo_phos_2"/>
    <property type="match status" value="1"/>
</dbReference>
<dbReference type="GO" id="GO:0003824">
    <property type="term" value="F:catalytic activity"/>
    <property type="evidence" value="ECO:0007669"/>
    <property type="project" value="InterPro"/>
</dbReference>
<evidence type="ECO:0000313" key="2">
    <source>
        <dbReference type="EMBL" id="CAF0895753.1"/>
    </source>
</evidence>
<evidence type="ECO:0000259" key="1">
    <source>
        <dbReference type="PROSITE" id="PS50878"/>
    </source>
</evidence>
<keyword evidence="4" id="KW-1185">Reference proteome</keyword>
<dbReference type="InterPro" id="IPR043502">
    <property type="entry name" value="DNA/RNA_pol_sf"/>
</dbReference>
<dbReference type="Proteomes" id="UP000663828">
    <property type="component" value="Unassembled WGS sequence"/>
</dbReference>
<dbReference type="Gene3D" id="3.60.10.10">
    <property type="entry name" value="Endonuclease/exonuclease/phosphatase"/>
    <property type="match status" value="1"/>
</dbReference>
<dbReference type="OrthoDB" id="416454at2759"/>
<dbReference type="InterPro" id="IPR005135">
    <property type="entry name" value="Endo/exonuclease/phosphatase"/>
</dbReference>
<dbReference type="InterPro" id="IPR052560">
    <property type="entry name" value="RdDP_mobile_element"/>
</dbReference>
<protein>
    <recommendedName>
        <fullName evidence="1">Reverse transcriptase domain-containing protein</fullName>
    </recommendedName>
</protein>
<name>A0A814WWI9_ADIRI</name>
<evidence type="ECO:0000313" key="4">
    <source>
        <dbReference type="Proteomes" id="UP000663828"/>
    </source>
</evidence>
<dbReference type="AlphaFoldDB" id="A0A814WWI9"/>
<dbReference type="EMBL" id="CAJNOJ010000152">
    <property type="protein sequence ID" value="CAF1207150.1"/>
    <property type="molecule type" value="Genomic_DNA"/>
</dbReference>